<dbReference type="AlphaFoldDB" id="A0A7J5U2J7"/>
<dbReference type="RefSeq" id="WP_152123490.1">
    <property type="nucleotide sequence ID" value="NZ_WELI01000002.1"/>
</dbReference>
<gene>
    <name evidence="1" type="ORF">F5984_06725</name>
</gene>
<comment type="caution">
    <text evidence="1">The sequence shown here is derived from an EMBL/GenBank/DDBJ whole genome shotgun (WGS) entry which is preliminary data.</text>
</comment>
<sequence>MITTTIVTKSADGFPVSHKSDGFAKNKAVASWIFAFCGWGASGLYAELFLLEEDVEWSESEEYFPCNKQELWVLGGCLSLN</sequence>
<protein>
    <submittedName>
        <fullName evidence="1">Uncharacterized protein</fullName>
    </submittedName>
</protein>
<organism evidence="1 2">
    <name type="scientific">Rudanella paleaurantiibacter</name>
    <dbReference type="NCBI Taxonomy" id="2614655"/>
    <lineage>
        <taxon>Bacteria</taxon>
        <taxon>Pseudomonadati</taxon>
        <taxon>Bacteroidota</taxon>
        <taxon>Cytophagia</taxon>
        <taxon>Cytophagales</taxon>
        <taxon>Cytophagaceae</taxon>
        <taxon>Rudanella</taxon>
    </lineage>
</organism>
<dbReference type="Proteomes" id="UP000488299">
    <property type="component" value="Unassembled WGS sequence"/>
</dbReference>
<dbReference type="EMBL" id="WELI01000002">
    <property type="protein sequence ID" value="KAB7731910.1"/>
    <property type="molecule type" value="Genomic_DNA"/>
</dbReference>
<evidence type="ECO:0000313" key="1">
    <source>
        <dbReference type="EMBL" id="KAB7731910.1"/>
    </source>
</evidence>
<reference evidence="1 2" key="1">
    <citation type="submission" date="2019-10" db="EMBL/GenBank/DDBJ databases">
        <title>Rudanella paleaurantiibacter sp. nov., isolated from sludge.</title>
        <authorList>
            <person name="Xu S.Q."/>
        </authorList>
    </citation>
    <scope>NUCLEOTIDE SEQUENCE [LARGE SCALE GENOMIC DNA]</scope>
    <source>
        <strain evidence="1 2">HX-22-17</strain>
    </source>
</reference>
<evidence type="ECO:0000313" key="2">
    <source>
        <dbReference type="Proteomes" id="UP000488299"/>
    </source>
</evidence>
<accession>A0A7J5U2J7</accession>
<name>A0A7J5U2J7_9BACT</name>
<proteinExistence type="predicted"/>
<keyword evidence="2" id="KW-1185">Reference proteome</keyword>